<comment type="subcellular location">
    <subcellularLocation>
        <location evidence="15">Postsynaptic cell membrane</location>
        <topology evidence="15">Multi-pass membrane protein</topology>
    </subcellularLocation>
</comment>
<keyword evidence="2" id="KW-1003">Cell membrane</keyword>
<accession>A0A3Q1IEE1</accession>
<comment type="function">
    <text evidence="19">Forms serotonin (5-hydroxytryptamine/5-HT3)-activated cation-selective channel complexes, which when activated cause fast, depolarizing responses in neurons.</text>
</comment>
<dbReference type="InterPro" id="IPR036719">
    <property type="entry name" value="Neuro-gated_channel_TM_sf"/>
</dbReference>
<evidence type="ECO:0000256" key="6">
    <source>
        <dbReference type="ARBA" id="ARBA00023018"/>
    </source>
</evidence>
<evidence type="ECO:0000256" key="3">
    <source>
        <dbReference type="ARBA" id="ARBA00022692"/>
    </source>
</evidence>
<dbReference type="Gene3D" id="2.70.170.10">
    <property type="entry name" value="Neurotransmitter-gated ion-channel ligand-binding domain"/>
    <property type="match status" value="1"/>
</dbReference>
<feature type="transmembrane region" description="Helical" evidence="20">
    <location>
        <begin position="240"/>
        <end position="257"/>
    </location>
</feature>
<evidence type="ECO:0000256" key="7">
    <source>
        <dbReference type="ARBA" id="ARBA00023065"/>
    </source>
</evidence>
<proteinExistence type="predicted"/>
<dbReference type="AlphaFoldDB" id="A0A3Q1IEE1"/>
<evidence type="ECO:0000256" key="20">
    <source>
        <dbReference type="SAM" id="Phobius"/>
    </source>
</evidence>
<keyword evidence="9" id="KW-1015">Disulfide bond</keyword>
<dbReference type="InterPro" id="IPR036734">
    <property type="entry name" value="Neur_chan_lig-bd_sf"/>
</dbReference>
<keyword evidence="5 20" id="KW-1133">Transmembrane helix</keyword>
<evidence type="ECO:0000256" key="13">
    <source>
        <dbReference type="ARBA" id="ARBA00023286"/>
    </source>
</evidence>
<evidence type="ECO:0000256" key="14">
    <source>
        <dbReference type="ARBA" id="ARBA00023303"/>
    </source>
</evidence>
<keyword evidence="3 20" id="KW-0812">Transmembrane</keyword>
<evidence type="ECO:0000259" key="22">
    <source>
        <dbReference type="Pfam" id="PF02932"/>
    </source>
</evidence>
<comment type="catalytic activity">
    <reaction evidence="17">
        <text>Na(+)(in) = Na(+)(out)</text>
        <dbReference type="Rhea" id="RHEA:34963"/>
        <dbReference type="ChEBI" id="CHEBI:29101"/>
    </reaction>
</comment>
<dbReference type="GeneTree" id="ENSGT00940000164924"/>
<dbReference type="InterPro" id="IPR018000">
    <property type="entry name" value="Neurotransmitter_ion_chnl_CS"/>
</dbReference>
<evidence type="ECO:0000256" key="8">
    <source>
        <dbReference type="ARBA" id="ARBA00023136"/>
    </source>
</evidence>
<feature type="transmembrane region" description="Helical" evidence="20">
    <location>
        <begin position="396"/>
        <end position="417"/>
    </location>
</feature>
<keyword evidence="8 20" id="KW-0472">Membrane</keyword>
<evidence type="ECO:0000256" key="15">
    <source>
        <dbReference type="ARBA" id="ARBA00034104"/>
    </source>
</evidence>
<dbReference type="InParanoid" id="A0A3Q1IEE1"/>
<reference evidence="23" key="3">
    <citation type="submission" date="2025-09" db="UniProtKB">
        <authorList>
            <consortium name="Ensembl"/>
        </authorList>
    </citation>
    <scope>IDENTIFICATION</scope>
</reference>
<evidence type="ECO:0000256" key="17">
    <source>
        <dbReference type="ARBA" id="ARBA00036239"/>
    </source>
</evidence>
<dbReference type="Pfam" id="PF02932">
    <property type="entry name" value="Neur_chan_memb"/>
    <property type="match status" value="1"/>
</dbReference>
<evidence type="ECO:0000313" key="24">
    <source>
        <dbReference type="Proteomes" id="UP000265040"/>
    </source>
</evidence>
<evidence type="ECO:0000256" key="19">
    <source>
        <dbReference type="ARBA" id="ARBA00037540"/>
    </source>
</evidence>
<dbReference type="InterPro" id="IPR049944">
    <property type="entry name" value="LGIC_TM_5-HT3"/>
</dbReference>
<keyword evidence="14" id="KW-0407">Ion channel</keyword>
<dbReference type="InterPro" id="IPR006202">
    <property type="entry name" value="Neur_chan_lig-bd"/>
</dbReference>
<dbReference type="SUPFAM" id="SSF63712">
    <property type="entry name" value="Nicotinic receptor ligand binding domain-like"/>
    <property type="match status" value="1"/>
</dbReference>
<keyword evidence="7" id="KW-0406">Ion transport</keyword>
<name>A0A3Q1IEE1_ANATE</name>
<dbReference type="InterPro" id="IPR038050">
    <property type="entry name" value="Neuro_actylchol_rec"/>
</dbReference>
<evidence type="ECO:0000256" key="18">
    <source>
        <dbReference type="ARBA" id="ARBA00036634"/>
    </source>
</evidence>
<evidence type="ECO:0000256" key="10">
    <source>
        <dbReference type="ARBA" id="ARBA00023170"/>
    </source>
</evidence>
<comment type="catalytic activity">
    <reaction evidence="18">
        <text>Ca(2+)(in) = Ca(2+)(out)</text>
        <dbReference type="Rhea" id="RHEA:29671"/>
        <dbReference type="ChEBI" id="CHEBI:29108"/>
    </reaction>
</comment>
<evidence type="ECO:0000256" key="2">
    <source>
        <dbReference type="ARBA" id="ARBA00022475"/>
    </source>
</evidence>
<dbReference type="Gene3D" id="1.20.58.390">
    <property type="entry name" value="Neurotransmitter-gated ion-channel transmembrane domain"/>
    <property type="match status" value="1"/>
</dbReference>
<keyword evidence="1" id="KW-0813">Transport</keyword>
<dbReference type="PRINTS" id="PR01709">
    <property type="entry name" value="5HT3ARECEPTR"/>
</dbReference>
<dbReference type="Pfam" id="PF02931">
    <property type="entry name" value="Neur_chan_LBD"/>
    <property type="match status" value="1"/>
</dbReference>
<feature type="transmembrane region" description="Helical" evidence="20">
    <location>
        <begin position="207"/>
        <end position="228"/>
    </location>
</feature>
<comment type="catalytic activity">
    <reaction evidence="16">
        <text>K(+)(in) = K(+)(out)</text>
        <dbReference type="Rhea" id="RHEA:29463"/>
        <dbReference type="ChEBI" id="CHEBI:29103"/>
    </reaction>
</comment>
<keyword evidence="24" id="KW-1185">Reference proteome</keyword>
<evidence type="ECO:0000256" key="11">
    <source>
        <dbReference type="ARBA" id="ARBA00023180"/>
    </source>
</evidence>
<dbReference type="CDD" id="cd19063">
    <property type="entry name" value="LGIC_TM_5-HT3"/>
    <property type="match status" value="1"/>
</dbReference>
<keyword evidence="4" id="KW-0732">Signal</keyword>
<reference evidence="23" key="1">
    <citation type="submission" date="2021-04" db="EMBL/GenBank/DDBJ databases">
        <authorList>
            <consortium name="Wellcome Sanger Institute Data Sharing"/>
        </authorList>
    </citation>
    <scope>NUCLEOTIDE SEQUENCE [LARGE SCALE GENOMIC DNA]</scope>
</reference>
<evidence type="ECO:0000313" key="23">
    <source>
        <dbReference type="Ensembl" id="ENSATEP00000018505.2"/>
    </source>
</evidence>
<dbReference type="InterPro" id="IPR008133">
    <property type="entry name" value="5HT3_rcpt_A"/>
</dbReference>
<dbReference type="SUPFAM" id="SSF90112">
    <property type="entry name" value="Neurotransmitter-gated ion-channel transmembrane pore"/>
    <property type="match status" value="1"/>
</dbReference>
<keyword evidence="6" id="KW-0770">Synapse</keyword>
<keyword evidence="10" id="KW-0675">Receptor</keyword>
<reference evidence="23" key="2">
    <citation type="submission" date="2025-08" db="UniProtKB">
        <authorList>
            <consortium name="Ensembl"/>
        </authorList>
    </citation>
    <scope>IDENTIFICATION</scope>
</reference>
<keyword evidence="11" id="KW-0325">Glycoprotein</keyword>
<feature type="domain" description="Neurotransmitter-gated ion-channel transmembrane" evidence="22">
    <location>
        <begin position="212"/>
        <end position="407"/>
    </location>
</feature>
<organism evidence="23 24">
    <name type="scientific">Anabas testudineus</name>
    <name type="common">Climbing perch</name>
    <name type="synonym">Anthias testudineus</name>
    <dbReference type="NCBI Taxonomy" id="64144"/>
    <lineage>
        <taxon>Eukaryota</taxon>
        <taxon>Metazoa</taxon>
        <taxon>Chordata</taxon>
        <taxon>Craniata</taxon>
        <taxon>Vertebrata</taxon>
        <taxon>Euteleostomi</taxon>
        <taxon>Actinopterygii</taxon>
        <taxon>Neopterygii</taxon>
        <taxon>Teleostei</taxon>
        <taxon>Neoteleostei</taxon>
        <taxon>Acanthomorphata</taxon>
        <taxon>Anabantaria</taxon>
        <taxon>Anabantiformes</taxon>
        <taxon>Anabantoidei</taxon>
        <taxon>Anabantidae</taxon>
        <taxon>Anabas</taxon>
    </lineage>
</organism>
<dbReference type="FunFam" id="2.70.170.10:FF:000017">
    <property type="entry name" value="5-hydroxytryptamine receptor 3A"/>
    <property type="match status" value="1"/>
</dbReference>
<evidence type="ECO:0000256" key="1">
    <source>
        <dbReference type="ARBA" id="ARBA00022448"/>
    </source>
</evidence>
<protein>
    <recommendedName>
        <fullName evidence="25">5-hydroxytryptamine receptor 3A-like</fullName>
    </recommendedName>
</protein>
<dbReference type="GO" id="GO:0045211">
    <property type="term" value="C:postsynaptic membrane"/>
    <property type="evidence" value="ECO:0007669"/>
    <property type="project" value="UniProtKB-SubCell"/>
</dbReference>
<dbReference type="PRINTS" id="PR01708">
    <property type="entry name" value="5HT3RECEPTOR"/>
</dbReference>
<feature type="domain" description="Neurotransmitter-gated ion-channel ligand-binding" evidence="21">
    <location>
        <begin position="14"/>
        <end position="201"/>
    </location>
</feature>
<sequence length="422" mass="47926">MHQNCSQPNQPALLDALNSVFNLSAIRPVKRMTTCTNVSTFFTLYGILGVDEKAQLLLTYIWLDYWWMNEFVSWDPAQCGTNKIALPREKFWVPDVVINEFMDENTAPDVPYVFVYNNGRIHDALPVKVVSSCNLDIYTFPFDIQRCNLGFNSYLHSAADIKIFLGKPTENITEYSKAVMTTMGEWELLDITAEKDQPNPGRRSTMYVVNLLLPSCFLITVDLFSFLLPPQTVDRAAFKMTLILGYTVFMLIMNDLLPITGNTIPLINVFFSLCLVLMVASLLETIVVTNLLCGSDNFSPVPHWIQVLVLQILGPLVFLPQKNKDLDNKASAVMVKRRANEQPPEERGPATMDTKAVEELRNLGKDLQAIRLQVEQQLSGKNSEEWIQVGFIIDRLLFALYILFLSVSFITIIIIWVNSYNT</sequence>
<dbReference type="InterPro" id="IPR008132">
    <property type="entry name" value="5HT3_rcpt"/>
</dbReference>
<evidence type="ECO:0000256" key="16">
    <source>
        <dbReference type="ARBA" id="ARBA00034430"/>
    </source>
</evidence>
<feature type="transmembrane region" description="Helical" evidence="20">
    <location>
        <begin position="269"/>
        <end position="289"/>
    </location>
</feature>
<dbReference type="OrthoDB" id="6097796at2759"/>
<dbReference type="PANTHER" id="PTHR18945">
    <property type="entry name" value="NEUROTRANSMITTER GATED ION CHANNEL"/>
    <property type="match status" value="1"/>
</dbReference>
<evidence type="ECO:0000256" key="5">
    <source>
        <dbReference type="ARBA" id="ARBA00022989"/>
    </source>
</evidence>
<keyword evidence="13" id="KW-1071">Ligand-gated ion channel</keyword>
<dbReference type="InterPro" id="IPR006201">
    <property type="entry name" value="Neur_channel"/>
</dbReference>
<keyword evidence="12" id="KW-0628">Postsynaptic cell membrane</keyword>
<evidence type="ECO:0000256" key="4">
    <source>
        <dbReference type="ARBA" id="ARBA00022729"/>
    </source>
</evidence>
<dbReference type="PROSITE" id="PS00236">
    <property type="entry name" value="NEUROTR_ION_CHANNEL"/>
    <property type="match status" value="1"/>
</dbReference>
<evidence type="ECO:0000256" key="12">
    <source>
        <dbReference type="ARBA" id="ARBA00023257"/>
    </source>
</evidence>
<feature type="transmembrane region" description="Helical" evidence="20">
    <location>
        <begin position="301"/>
        <end position="319"/>
    </location>
</feature>
<evidence type="ECO:0008006" key="25">
    <source>
        <dbReference type="Google" id="ProtNLM"/>
    </source>
</evidence>
<dbReference type="GO" id="GO:0004888">
    <property type="term" value="F:transmembrane signaling receptor activity"/>
    <property type="evidence" value="ECO:0007669"/>
    <property type="project" value="InterPro"/>
</dbReference>
<dbReference type="Ensembl" id="ENSATET00000018817.3">
    <property type="protein sequence ID" value="ENSATEP00000018505.2"/>
    <property type="gene ID" value="ENSATEG00000012859.3"/>
</dbReference>
<dbReference type="InterPro" id="IPR006029">
    <property type="entry name" value="Neurotrans-gated_channel_TM"/>
</dbReference>
<dbReference type="GO" id="GO:0005230">
    <property type="term" value="F:extracellular ligand-gated monoatomic ion channel activity"/>
    <property type="evidence" value="ECO:0007669"/>
    <property type="project" value="InterPro"/>
</dbReference>
<evidence type="ECO:0000256" key="9">
    <source>
        <dbReference type="ARBA" id="ARBA00023157"/>
    </source>
</evidence>
<dbReference type="Proteomes" id="UP000265040">
    <property type="component" value="Chromosome 4"/>
</dbReference>
<evidence type="ECO:0000259" key="21">
    <source>
        <dbReference type="Pfam" id="PF02931"/>
    </source>
</evidence>